<dbReference type="Pfam" id="PF00059">
    <property type="entry name" value="Lectin_C"/>
    <property type="match status" value="1"/>
</dbReference>
<protein>
    <recommendedName>
        <fullName evidence="2">C-type lectin domain-containing protein</fullName>
    </recommendedName>
</protein>
<dbReference type="InterPro" id="IPR001304">
    <property type="entry name" value="C-type_lectin-like"/>
</dbReference>
<reference evidence="3" key="2">
    <citation type="submission" date="2025-09" db="UniProtKB">
        <authorList>
            <consortium name="Ensembl"/>
        </authorList>
    </citation>
    <scope>IDENTIFICATION</scope>
</reference>
<organism evidence="3 4">
    <name type="scientific">Sphenodon punctatus</name>
    <name type="common">Tuatara</name>
    <name type="synonym">Hatteria punctata</name>
    <dbReference type="NCBI Taxonomy" id="8508"/>
    <lineage>
        <taxon>Eukaryota</taxon>
        <taxon>Metazoa</taxon>
        <taxon>Chordata</taxon>
        <taxon>Craniata</taxon>
        <taxon>Vertebrata</taxon>
        <taxon>Euteleostomi</taxon>
        <taxon>Lepidosauria</taxon>
        <taxon>Sphenodontia</taxon>
        <taxon>Sphenodontidae</taxon>
        <taxon>Sphenodon</taxon>
    </lineage>
</organism>
<dbReference type="GeneTree" id="ENSGT01150000286973"/>
<dbReference type="PANTHER" id="PTHR22803">
    <property type="entry name" value="MANNOSE, PHOSPHOLIPASE, LECTIN RECEPTOR RELATED"/>
    <property type="match status" value="1"/>
</dbReference>
<dbReference type="SUPFAM" id="SSF56436">
    <property type="entry name" value="C-type lectin-like"/>
    <property type="match status" value="1"/>
</dbReference>
<sequence length="128" mass="14551">GSFWTTNPLTGIHYQINSQSALTWHQARKSCQQQSAELLSITELHEQLYLAELTACAESELWIGLNSLDFSSGWQWIDNRPFRYLNWAPGSPFEESGKICGTLKSRSGKWESKDCFEKLGYICKKGNA</sequence>
<dbReference type="PROSITE" id="PS50041">
    <property type="entry name" value="C_TYPE_LECTIN_2"/>
    <property type="match status" value="1"/>
</dbReference>
<dbReference type="InterPro" id="IPR016187">
    <property type="entry name" value="CTDL_fold"/>
</dbReference>
<dbReference type="Ensembl" id="ENSSPUT00000008792.1">
    <property type="protein sequence ID" value="ENSSPUP00000008238.1"/>
    <property type="gene ID" value="ENSSPUG00000006391.1"/>
</dbReference>
<name>A0A8D0GPF6_SPHPU</name>
<accession>A0A8D0GPF6</accession>
<dbReference type="Gene3D" id="3.10.100.10">
    <property type="entry name" value="Mannose-Binding Protein A, subunit A"/>
    <property type="match status" value="1"/>
</dbReference>
<evidence type="ECO:0000313" key="4">
    <source>
        <dbReference type="Proteomes" id="UP000694392"/>
    </source>
</evidence>
<evidence type="ECO:0000259" key="2">
    <source>
        <dbReference type="PROSITE" id="PS50041"/>
    </source>
</evidence>
<evidence type="ECO:0000313" key="3">
    <source>
        <dbReference type="Ensembl" id="ENSSPUP00000008238.1"/>
    </source>
</evidence>
<dbReference type="InterPro" id="IPR050111">
    <property type="entry name" value="C-type_lectin/snaclec_domain"/>
</dbReference>
<dbReference type="SMART" id="SM00034">
    <property type="entry name" value="CLECT"/>
    <property type="match status" value="1"/>
</dbReference>
<proteinExistence type="predicted"/>
<reference evidence="3" key="1">
    <citation type="submission" date="2025-08" db="UniProtKB">
        <authorList>
            <consortium name="Ensembl"/>
        </authorList>
    </citation>
    <scope>IDENTIFICATION</scope>
</reference>
<dbReference type="FunFam" id="3.10.100.10:FF:000023">
    <property type="entry name" value="Macrophage mannose receptor 1"/>
    <property type="match status" value="1"/>
</dbReference>
<dbReference type="CDD" id="cd00037">
    <property type="entry name" value="CLECT"/>
    <property type="match status" value="1"/>
</dbReference>
<evidence type="ECO:0000256" key="1">
    <source>
        <dbReference type="ARBA" id="ARBA00023157"/>
    </source>
</evidence>
<dbReference type="PROSITE" id="PS00615">
    <property type="entry name" value="C_TYPE_LECTIN_1"/>
    <property type="match status" value="1"/>
</dbReference>
<dbReference type="InterPro" id="IPR016186">
    <property type="entry name" value="C-type_lectin-like/link_sf"/>
</dbReference>
<dbReference type="InterPro" id="IPR018378">
    <property type="entry name" value="C-type_lectin_CS"/>
</dbReference>
<keyword evidence="4" id="KW-1185">Reference proteome</keyword>
<keyword evidence="1" id="KW-1015">Disulfide bond</keyword>
<dbReference type="AlphaFoldDB" id="A0A8D0GPF6"/>
<feature type="domain" description="C-type lectin" evidence="2">
    <location>
        <begin position="9"/>
        <end position="124"/>
    </location>
</feature>
<dbReference type="OMA" id="CAESELW"/>
<dbReference type="Proteomes" id="UP000694392">
    <property type="component" value="Unplaced"/>
</dbReference>